<evidence type="ECO:0000256" key="2">
    <source>
        <dbReference type="ARBA" id="ARBA00012513"/>
    </source>
</evidence>
<keyword evidence="8 15" id="KW-0547">Nucleotide-binding</keyword>
<dbReference type="Proteomes" id="UP000087171">
    <property type="component" value="Chromosome Ca2"/>
</dbReference>
<keyword evidence="6" id="KW-0479">Metal-binding</keyword>
<evidence type="ECO:0000256" key="14">
    <source>
        <dbReference type="ARBA" id="ARBA00048679"/>
    </source>
</evidence>
<name>A0A1S2XIG6_CICAR</name>
<dbReference type="PROSITE" id="PS50011">
    <property type="entry name" value="PROTEIN_KINASE_DOM"/>
    <property type="match status" value="1"/>
</dbReference>
<dbReference type="PROSITE" id="PS00018">
    <property type="entry name" value="EF_HAND_1"/>
    <property type="match status" value="3"/>
</dbReference>
<feature type="domain" description="EF-hand" evidence="18">
    <location>
        <begin position="558"/>
        <end position="589"/>
    </location>
</feature>
<feature type="domain" description="EF-hand" evidence="18">
    <location>
        <begin position="484"/>
        <end position="519"/>
    </location>
</feature>
<keyword evidence="9" id="KW-0418">Kinase</keyword>
<dbReference type="PANTHER" id="PTHR24349">
    <property type="entry name" value="SERINE/THREONINE-PROTEIN KINASE"/>
    <property type="match status" value="1"/>
</dbReference>
<protein>
    <recommendedName>
        <fullName evidence="2">non-specific serine/threonine protein kinase</fullName>
        <ecNumber evidence="2">2.7.11.1</ecNumber>
    </recommendedName>
</protein>
<comment type="similarity">
    <text evidence="12">Belongs to the protein kinase superfamily. Ser/Thr protein kinase family. CDPK subfamily.</text>
</comment>
<dbReference type="InterPro" id="IPR018247">
    <property type="entry name" value="EF_Hand_1_Ca_BS"/>
</dbReference>
<dbReference type="GO" id="GO:0005509">
    <property type="term" value="F:calcium ion binding"/>
    <property type="evidence" value="ECO:0007669"/>
    <property type="project" value="InterPro"/>
</dbReference>
<dbReference type="InterPro" id="IPR008271">
    <property type="entry name" value="Ser/Thr_kinase_AS"/>
</dbReference>
<dbReference type="FunFam" id="1.10.238.10:FF:000015">
    <property type="entry name" value="Calcium-dependent protein kinase 1"/>
    <property type="match status" value="1"/>
</dbReference>
<dbReference type="PaxDb" id="3827-XP_004489857.1"/>
<dbReference type="FunFam" id="1.10.510.10:FF:000249">
    <property type="entry name" value="Calcium-dependent protein kinase SK5"/>
    <property type="match status" value="1"/>
</dbReference>
<dbReference type="RefSeq" id="XP_004489857.1">
    <property type="nucleotide sequence ID" value="XM_004489800.3"/>
</dbReference>
<evidence type="ECO:0000256" key="12">
    <source>
        <dbReference type="ARBA" id="ARBA00024334"/>
    </source>
</evidence>
<dbReference type="STRING" id="3827.A0A1S2XIG6"/>
<keyword evidence="10" id="KW-0106">Calcium</keyword>
<gene>
    <name evidence="20" type="primary">LOC101505073</name>
</gene>
<dbReference type="InterPro" id="IPR000719">
    <property type="entry name" value="Prot_kinase_dom"/>
</dbReference>
<dbReference type="Pfam" id="PF13499">
    <property type="entry name" value="EF-hand_7"/>
    <property type="match status" value="2"/>
</dbReference>
<evidence type="ECO:0000256" key="5">
    <source>
        <dbReference type="ARBA" id="ARBA00022679"/>
    </source>
</evidence>
<dbReference type="CDD" id="cd00051">
    <property type="entry name" value="EFh"/>
    <property type="match status" value="1"/>
</dbReference>
<feature type="region of interest" description="Disordered" evidence="16">
    <location>
        <begin position="64"/>
        <end position="90"/>
    </location>
</feature>
<dbReference type="OrthoDB" id="40902at2759"/>
<evidence type="ECO:0000256" key="3">
    <source>
        <dbReference type="ARBA" id="ARBA00022527"/>
    </source>
</evidence>
<evidence type="ECO:0000313" key="20">
    <source>
        <dbReference type="RefSeq" id="XP_004489857.1"/>
    </source>
</evidence>
<reference evidence="19" key="1">
    <citation type="journal article" date="2013" name="Nat. Biotechnol.">
        <title>Draft genome sequence of chickpea (Cicer arietinum) provides a resource for trait improvement.</title>
        <authorList>
            <person name="Varshney R.K."/>
            <person name="Song C."/>
            <person name="Saxena R.K."/>
            <person name="Azam S."/>
            <person name="Yu S."/>
            <person name="Sharpe A.G."/>
            <person name="Cannon S."/>
            <person name="Baek J."/>
            <person name="Rosen B.D."/>
            <person name="Tar'an B."/>
            <person name="Millan T."/>
            <person name="Zhang X."/>
            <person name="Ramsay L.D."/>
            <person name="Iwata A."/>
            <person name="Wang Y."/>
            <person name="Nelson W."/>
            <person name="Farmer A.D."/>
            <person name="Gaur P.M."/>
            <person name="Soderlund C."/>
            <person name="Penmetsa R.V."/>
            <person name="Xu C."/>
            <person name="Bharti A.K."/>
            <person name="He W."/>
            <person name="Winter P."/>
            <person name="Zhao S."/>
            <person name="Hane J.K."/>
            <person name="Carrasquilla-Garcia N."/>
            <person name="Condie J.A."/>
            <person name="Upadhyaya H.D."/>
            <person name="Luo M.C."/>
            <person name="Thudi M."/>
            <person name="Gowda C.L."/>
            <person name="Singh N.P."/>
            <person name="Lichtenzveig J."/>
            <person name="Gali K.K."/>
            <person name="Rubio J."/>
            <person name="Nadarajan N."/>
            <person name="Dolezel J."/>
            <person name="Bansal K.C."/>
            <person name="Xu X."/>
            <person name="Edwards D."/>
            <person name="Zhang G."/>
            <person name="Kahl G."/>
            <person name="Gil J."/>
            <person name="Singh K.B."/>
            <person name="Datta S.K."/>
            <person name="Jackson S.A."/>
            <person name="Wang J."/>
            <person name="Cook D.R."/>
        </authorList>
    </citation>
    <scope>NUCLEOTIDE SEQUENCE [LARGE SCALE GENOMIC DNA]</scope>
    <source>
        <strain evidence="19">cv. CDC Frontier</strain>
    </source>
</reference>
<dbReference type="Pfam" id="PF00069">
    <property type="entry name" value="Pkinase"/>
    <property type="match status" value="1"/>
</dbReference>
<dbReference type="PROSITE" id="PS00108">
    <property type="entry name" value="PROTEIN_KINASE_ST"/>
    <property type="match status" value="1"/>
</dbReference>
<evidence type="ECO:0000313" key="19">
    <source>
        <dbReference type="Proteomes" id="UP000087171"/>
    </source>
</evidence>
<dbReference type="EC" id="2.7.11.1" evidence="2"/>
<keyword evidence="4" id="KW-0597">Phosphoprotein</keyword>
<dbReference type="GO" id="GO:0004674">
    <property type="term" value="F:protein serine/threonine kinase activity"/>
    <property type="evidence" value="ECO:0007669"/>
    <property type="project" value="UniProtKB-KW"/>
</dbReference>
<dbReference type="Gene3D" id="3.30.200.20">
    <property type="entry name" value="Phosphorylase Kinase, domain 1"/>
    <property type="match status" value="1"/>
</dbReference>
<dbReference type="Gene3D" id="1.10.510.10">
    <property type="entry name" value="Transferase(Phosphotransferase) domain 1"/>
    <property type="match status" value="1"/>
</dbReference>
<evidence type="ECO:0000259" key="17">
    <source>
        <dbReference type="PROSITE" id="PS50011"/>
    </source>
</evidence>
<dbReference type="FunFam" id="3.30.200.20:FF:000004">
    <property type="entry name" value="Calcium-dependent protein kinase 1"/>
    <property type="match status" value="1"/>
</dbReference>
<dbReference type="GO" id="GO:0005524">
    <property type="term" value="F:ATP binding"/>
    <property type="evidence" value="ECO:0007669"/>
    <property type="project" value="UniProtKB-UniRule"/>
</dbReference>
<keyword evidence="5" id="KW-0808">Transferase</keyword>
<proteinExistence type="inferred from homology"/>
<comment type="similarity">
    <text evidence="1">Belongs to the protein kinase superfamily. CAMK Ser/Thr protein kinase family. CaMK subfamily.</text>
</comment>
<dbReference type="Gene3D" id="1.10.238.10">
    <property type="entry name" value="EF-hand"/>
    <property type="match status" value="1"/>
</dbReference>
<evidence type="ECO:0000256" key="4">
    <source>
        <dbReference type="ARBA" id="ARBA00022553"/>
    </source>
</evidence>
<comment type="catalytic activity">
    <reaction evidence="13">
        <text>L-threonyl-[protein] + ATP = O-phospho-L-threonyl-[protein] + ADP + H(+)</text>
        <dbReference type="Rhea" id="RHEA:46608"/>
        <dbReference type="Rhea" id="RHEA-COMP:11060"/>
        <dbReference type="Rhea" id="RHEA-COMP:11605"/>
        <dbReference type="ChEBI" id="CHEBI:15378"/>
        <dbReference type="ChEBI" id="CHEBI:30013"/>
        <dbReference type="ChEBI" id="CHEBI:30616"/>
        <dbReference type="ChEBI" id="CHEBI:61977"/>
        <dbReference type="ChEBI" id="CHEBI:456216"/>
        <dbReference type="EC" id="2.7.11.1"/>
    </reaction>
</comment>
<evidence type="ECO:0000256" key="10">
    <source>
        <dbReference type="ARBA" id="ARBA00022837"/>
    </source>
</evidence>
<evidence type="ECO:0000256" key="16">
    <source>
        <dbReference type="SAM" id="MobiDB-lite"/>
    </source>
</evidence>
<sequence>MGNNCVGSITSKDEILSFILPISLWWSHPINVIEISNSYSPNTNASETVQQNPPMVVKIVNKEINNNDDDNNNNNNNSNKPSEEQQTCISKDSEQPVIMVLKEQKPKPKPNPKPMMLQNIKRVVAKSAGLQAESVLLTNRGHFKEYYKLGDELGKGQYGITSLCLEKSTGNNYACKSIPKVKLIRDDDLEDVRREIQIMHHLVESPNVISIKGAYEDAVAVHVVMELCEGGELFDRIVERGHYTERKAAKLAKTIVSVVEACHSLGVMHRDLKPENFLFVDGSEDSTLKAIDFGMSVFFKPGEKFRDVVGSPYYIAPEVLRQCYGPEADVWSAGVIIYILLCGTPPFWGELDQEIFDEILYGDLDFSSDPWPSISESAKDLLSKMLVRDPTKRITAHEVLCHPWIQVDGVASDKPLDSAVLSHLKHFSAMNKLKKMALRVIAENLPEEEIYGLKKLFKTIDTDNSGQITFEKLKVGLKMFGANLSESEIFDLMQAADVNNSGTIDYREFIAATLHLNKVGREDHLVAAFSYFDKDGSGYITQDELQQACKEFGIEDVHLEEMIREADQNNDGQIDYNEFVAMMQRGNADLGNSVLKCSTSFNIGLRKTEALSVC</sequence>
<keyword evidence="19" id="KW-1185">Reference proteome</keyword>
<evidence type="ECO:0000256" key="13">
    <source>
        <dbReference type="ARBA" id="ARBA00047899"/>
    </source>
</evidence>
<evidence type="ECO:0000256" key="15">
    <source>
        <dbReference type="PROSITE-ProRule" id="PRU10141"/>
    </source>
</evidence>
<dbReference type="SMART" id="SM00054">
    <property type="entry name" value="EFh"/>
    <property type="match status" value="4"/>
</dbReference>
<dbReference type="eggNOG" id="KOG0032">
    <property type="taxonomic scope" value="Eukaryota"/>
</dbReference>
<accession>A0A1S2XIG6</accession>
<dbReference type="InterPro" id="IPR002048">
    <property type="entry name" value="EF_hand_dom"/>
</dbReference>
<dbReference type="AlphaFoldDB" id="A0A1S2XIG6"/>
<keyword evidence="7" id="KW-0677">Repeat</keyword>
<dbReference type="InterPro" id="IPR011992">
    <property type="entry name" value="EF-hand-dom_pair"/>
</dbReference>
<keyword evidence="11 15" id="KW-0067">ATP-binding</keyword>
<dbReference type="GeneID" id="101505073"/>
<dbReference type="PROSITE" id="PS00107">
    <property type="entry name" value="PROTEIN_KINASE_ATP"/>
    <property type="match status" value="1"/>
</dbReference>
<dbReference type="InterPro" id="IPR017441">
    <property type="entry name" value="Protein_kinase_ATP_BS"/>
</dbReference>
<comment type="catalytic activity">
    <reaction evidence="14">
        <text>L-seryl-[protein] + ATP = O-phospho-L-seryl-[protein] + ADP + H(+)</text>
        <dbReference type="Rhea" id="RHEA:17989"/>
        <dbReference type="Rhea" id="RHEA-COMP:9863"/>
        <dbReference type="Rhea" id="RHEA-COMP:11604"/>
        <dbReference type="ChEBI" id="CHEBI:15378"/>
        <dbReference type="ChEBI" id="CHEBI:29999"/>
        <dbReference type="ChEBI" id="CHEBI:30616"/>
        <dbReference type="ChEBI" id="CHEBI:83421"/>
        <dbReference type="ChEBI" id="CHEBI:456216"/>
        <dbReference type="EC" id="2.7.11.1"/>
    </reaction>
</comment>
<dbReference type="KEGG" id="cam:101505073"/>
<keyword evidence="3" id="KW-0723">Serine/threonine-protein kinase</keyword>
<evidence type="ECO:0000256" key="1">
    <source>
        <dbReference type="ARBA" id="ARBA00005354"/>
    </source>
</evidence>
<dbReference type="SUPFAM" id="SSF47473">
    <property type="entry name" value="EF-hand"/>
    <property type="match status" value="1"/>
</dbReference>
<evidence type="ECO:0000256" key="9">
    <source>
        <dbReference type="ARBA" id="ARBA00022777"/>
    </source>
</evidence>
<feature type="binding site" evidence="15">
    <location>
        <position position="176"/>
    </location>
    <ligand>
        <name>ATP</name>
        <dbReference type="ChEBI" id="CHEBI:30616"/>
    </ligand>
</feature>
<dbReference type="PROSITE" id="PS50222">
    <property type="entry name" value="EF_HAND_2"/>
    <property type="match status" value="4"/>
</dbReference>
<evidence type="ECO:0000256" key="11">
    <source>
        <dbReference type="ARBA" id="ARBA00022840"/>
    </source>
</evidence>
<dbReference type="SMART" id="SM00220">
    <property type="entry name" value="S_TKc"/>
    <property type="match status" value="1"/>
</dbReference>
<evidence type="ECO:0000256" key="8">
    <source>
        <dbReference type="ARBA" id="ARBA00022741"/>
    </source>
</evidence>
<evidence type="ECO:0000259" key="18">
    <source>
        <dbReference type="PROSITE" id="PS50222"/>
    </source>
</evidence>
<dbReference type="InterPro" id="IPR011009">
    <property type="entry name" value="Kinase-like_dom_sf"/>
</dbReference>
<feature type="domain" description="EF-hand" evidence="18">
    <location>
        <begin position="453"/>
        <end position="483"/>
    </location>
</feature>
<dbReference type="CDD" id="cd05117">
    <property type="entry name" value="STKc_CAMK"/>
    <property type="match status" value="1"/>
</dbReference>
<evidence type="ECO:0000256" key="7">
    <source>
        <dbReference type="ARBA" id="ARBA00022737"/>
    </source>
</evidence>
<dbReference type="SUPFAM" id="SSF56112">
    <property type="entry name" value="Protein kinase-like (PK-like)"/>
    <property type="match status" value="1"/>
</dbReference>
<evidence type="ECO:0000256" key="6">
    <source>
        <dbReference type="ARBA" id="ARBA00022723"/>
    </source>
</evidence>
<organism evidence="19 20">
    <name type="scientific">Cicer arietinum</name>
    <name type="common">Chickpea</name>
    <name type="synonym">Garbanzo</name>
    <dbReference type="NCBI Taxonomy" id="3827"/>
    <lineage>
        <taxon>Eukaryota</taxon>
        <taxon>Viridiplantae</taxon>
        <taxon>Streptophyta</taxon>
        <taxon>Embryophyta</taxon>
        <taxon>Tracheophyta</taxon>
        <taxon>Spermatophyta</taxon>
        <taxon>Magnoliopsida</taxon>
        <taxon>eudicotyledons</taxon>
        <taxon>Gunneridae</taxon>
        <taxon>Pentapetalae</taxon>
        <taxon>rosids</taxon>
        <taxon>fabids</taxon>
        <taxon>Fabales</taxon>
        <taxon>Fabaceae</taxon>
        <taxon>Papilionoideae</taxon>
        <taxon>50 kb inversion clade</taxon>
        <taxon>NPAAA clade</taxon>
        <taxon>Hologalegina</taxon>
        <taxon>IRL clade</taxon>
        <taxon>Cicereae</taxon>
        <taxon>Cicer</taxon>
    </lineage>
</organism>
<dbReference type="InterPro" id="IPR050205">
    <property type="entry name" value="CDPK_Ser/Thr_kinases"/>
</dbReference>
<feature type="domain" description="EF-hand" evidence="18">
    <location>
        <begin position="520"/>
        <end position="555"/>
    </location>
</feature>
<feature type="domain" description="Protein kinase" evidence="17">
    <location>
        <begin position="147"/>
        <end position="405"/>
    </location>
</feature>
<reference evidence="20" key="2">
    <citation type="submission" date="2025-08" db="UniProtKB">
        <authorList>
            <consortium name="RefSeq"/>
        </authorList>
    </citation>
    <scope>IDENTIFICATION</scope>
    <source>
        <tissue evidence="20">Etiolated seedlings</tissue>
    </source>
</reference>